<accession>A0AAC9XLD5</accession>
<dbReference type="KEGG" id="bhp:BHAMNSH16_09365"/>
<dbReference type="Proteomes" id="UP000264880">
    <property type="component" value="Chromosome"/>
</dbReference>
<name>A0AAC9XLD5_9SPIR</name>
<proteinExistence type="predicted"/>
<gene>
    <name evidence="1" type="ORF">BHAMNSH16_09365</name>
</gene>
<evidence type="ECO:0000313" key="1">
    <source>
        <dbReference type="EMBL" id="ASJ21839.1"/>
    </source>
</evidence>
<sequence length="65" mass="7189">MVLDKIRYGNFNGVSLDGNTLTITGSQNNNNGTYQYSDYFLSLVSIFKDKNGNSLLVIPLGEKLI</sequence>
<reference evidence="1 2" key="1">
    <citation type="submission" date="2017-02" db="EMBL/GenBank/DDBJ databases">
        <title>Complete genome sequence of Brachyspira hampsonii genomovar I strain NSH-16 (ATCC BAA-2463).</title>
        <authorList>
            <person name="Mirajkar N.S."/>
            <person name="Gebhart C.J."/>
        </authorList>
    </citation>
    <scope>NUCLEOTIDE SEQUENCE [LARGE SCALE GENOMIC DNA]</scope>
    <source>
        <strain evidence="1 2">NSH-16</strain>
    </source>
</reference>
<evidence type="ECO:0000313" key="2">
    <source>
        <dbReference type="Proteomes" id="UP000264880"/>
    </source>
</evidence>
<protein>
    <submittedName>
        <fullName evidence="1">Uncharacterized protein</fullName>
    </submittedName>
</protein>
<dbReference type="AlphaFoldDB" id="A0AAC9XLD5"/>
<dbReference type="RefSeq" id="WP_039954126.1">
    <property type="nucleotide sequence ID" value="NZ_CP019914.1"/>
</dbReference>
<dbReference type="EMBL" id="CP019914">
    <property type="protein sequence ID" value="ASJ21839.1"/>
    <property type="molecule type" value="Genomic_DNA"/>
</dbReference>
<organism evidence="1 2">
    <name type="scientific">Brachyspira hampsonii</name>
    <dbReference type="NCBI Taxonomy" id="1287055"/>
    <lineage>
        <taxon>Bacteria</taxon>
        <taxon>Pseudomonadati</taxon>
        <taxon>Spirochaetota</taxon>
        <taxon>Spirochaetia</taxon>
        <taxon>Brachyspirales</taxon>
        <taxon>Brachyspiraceae</taxon>
        <taxon>Brachyspira</taxon>
    </lineage>
</organism>
<keyword evidence="2" id="KW-1185">Reference proteome</keyword>